<dbReference type="SUPFAM" id="SSF111369">
    <property type="entry name" value="HlyD-like secretion proteins"/>
    <property type="match status" value="1"/>
</dbReference>
<dbReference type="Gene3D" id="2.40.50.100">
    <property type="match status" value="1"/>
</dbReference>
<accession>A0A2T3IYU6</accession>
<keyword evidence="9" id="KW-1185">Reference proteome</keyword>
<dbReference type="OrthoDB" id="9781888at2"/>
<feature type="transmembrane region" description="Helical" evidence="5">
    <location>
        <begin position="20"/>
        <end position="45"/>
    </location>
</feature>
<dbReference type="PANTHER" id="PTHR30469">
    <property type="entry name" value="MULTIDRUG RESISTANCE PROTEIN MDTA"/>
    <property type="match status" value="1"/>
</dbReference>
<evidence type="ECO:0000259" key="7">
    <source>
        <dbReference type="Pfam" id="PF25967"/>
    </source>
</evidence>
<comment type="caution">
    <text evidence="8">The sequence shown here is derived from an EMBL/GenBank/DDBJ whole genome shotgun (WGS) entry which is preliminary data.</text>
</comment>
<dbReference type="AlphaFoldDB" id="A0A2T3IYU6"/>
<dbReference type="GO" id="GO:0015562">
    <property type="term" value="F:efflux transmembrane transporter activity"/>
    <property type="evidence" value="ECO:0007669"/>
    <property type="project" value="TreeGrafter"/>
</dbReference>
<dbReference type="Gene3D" id="1.10.287.470">
    <property type="entry name" value="Helix hairpin bin"/>
    <property type="match status" value="1"/>
</dbReference>
<dbReference type="EMBL" id="PYMH01000004">
    <property type="protein sequence ID" value="PSU33845.1"/>
    <property type="molecule type" value="Genomic_DNA"/>
</dbReference>
<comment type="subcellular location">
    <subcellularLocation>
        <location evidence="1">Cell envelope</location>
    </subcellularLocation>
</comment>
<keyword evidence="5" id="KW-1133">Transmembrane helix</keyword>
<dbReference type="RefSeq" id="WP_107348892.1">
    <property type="nucleotide sequence ID" value="NZ_PYMH01000004.1"/>
</dbReference>
<feature type="domain" description="Multidrug resistance protein MdtA-like C-terminal permuted SH3" evidence="7">
    <location>
        <begin position="355"/>
        <end position="398"/>
    </location>
</feature>
<keyword evidence="3" id="KW-0813">Transport</keyword>
<evidence type="ECO:0000256" key="4">
    <source>
        <dbReference type="SAM" id="MobiDB-lite"/>
    </source>
</evidence>
<feature type="domain" description="Multidrug resistance protein MdtA-like barrel-sandwich hybrid" evidence="6">
    <location>
        <begin position="87"/>
        <end position="229"/>
    </location>
</feature>
<protein>
    <submittedName>
        <fullName evidence="8">Uncharacterized protein</fullName>
    </submittedName>
</protein>
<dbReference type="InterPro" id="IPR058625">
    <property type="entry name" value="MdtA-like_BSH"/>
</dbReference>
<dbReference type="Proteomes" id="UP000241222">
    <property type="component" value="Unassembled WGS sequence"/>
</dbReference>
<evidence type="ECO:0000259" key="6">
    <source>
        <dbReference type="Pfam" id="PF25917"/>
    </source>
</evidence>
<evidence type="ECO:0000313" key="9">
    <source>
        <dbReference type="Proteomes" id="UP000241222"/>
    </source>
</evidence>
<keyword evidence="5" id="KW-0472">Membrane</keyword>
<evidence type="ECO:0000313" key="8">
    <source>
        <dbReference type="EMBL" id="PSU33845.1"/>
    </source>
</evidence>
<evidence type="ECO:0000256" key="1">
    <source>
        <dbReference type="ARBA" id="ARBA00004196"/>
    </source>
</evidence>
<name>A0A2T3IYU6_9GAMM</name>
<dbReference type="GO" id="GO:1990281">
    <property type="term" value="C:efflux pump complex"/>
    <property type="evidence" value="ECO:0007669"/>
    <property type="project" value="TreeGrafter"/>
</dbReference>
<feature type="region of interest" description="Disordered" evidence="4">
    <location>
        <begin position="424"/>
        <end position="445"/>
    </location>
</feature>
<evidence type="ECO:0000256" key="3">
    <source>
        <dbReference type="ARBA" id="ARBA00022448"/>
    </source>
</evidence>
<comment type="similarity">
    <text evidence="2">Belongs to the membrane fusion protein (MFP) (TC 8.A.1) family.</text>
</comment>
<keyword evidence="5" id="KW-0812">Transmembrane</keyword>
<dbReference type="PANTHER" id="PTHR30469:SF12">
    <property type="entry name" value="MULTIDRUG RESISTANCE PROTEIN MDTA"/>
    <property type="match status" value="1"/>
</dbReference>
<dbReference type="NCBIfam" id="TIGR01730">
    <property type="entry name" value="RND_mfp"/>
    <property type="match status" value="1"/>
</dbReference>
<gene>
    <name evidence="8" type="ORF">C9I99_10760</name>
</gene>
<dbReference type="InterPro" id="IPR006143">
    <property type="entry name" value="RND_pump_MFP"/>
</dbReference>
<dbReference type="Pfam" id="PF25967">
    <property type="entry name" value="RND-MFP_C"/>
    <property type="match status" value="1"/>
</dbReference>
<reference evidence="8 9" key="1">
    <citation type="submission" date="2018-03" db="EMBL/GenBank/DDBJ databases">
        <title>Whole genome sequencing of Histamine producing bacteria.</title>
        <authorList>
            <person name="Butler K."/>
        </authorList>
    </citation>
    <scope>NUCLEOTIDE SEQUENCE [LARGE SCALE GENOMIC DNA]</scope>
    <source>
        <strain evidence="8 9">JCM 13586</strain>
    </source>
</reference>
<dbReference type="Gene3D" id="2.40.420.20">
    <property type="match status" value="1"/>
</dbReference>
<sequence>MTTEVNALPNKAIPKTPLRYLVTALKIIIPCGVLAAGIYTTDLLLQGKPKHHRPAGQPPARLVDVYHVEYSEEAPTIVAQGEVMAKRSVNLRSQLRGTITELPHHLIPGGFVQRGETLVTLDKRDYYLAVKEAEASLDRQLALYDVEVGRRRAAEMEYQLSGQTLSDEDLALVLRHPQLAQIEADIARSQATLEKAVINYERTQITAPFDGQIINIDAAEGSQVRDNTILMDIVATDTFWLKASIPAQQLQWLTIPSAERRLYSQQAACYGSQVIIRNPNEWGNDNYRQGCVTSLLPELDKRIKTASVLIRIDDPLAQKPENHGKPAVLLNAFLQAEFKATPIIDAVKLPRRYLQKDQYVWLMNDEEKLEARKIDVAHRGQKSVLITGGLEPGDRIVTTPLIGAIEGIALKLRTPEQVMITADSNQAAAPDSLDKVPLPAQGQES</sequence>
<dbReference type="InterPro" id="IPR058627">
    <property type="entry name" value="MdtA-like_C"/>
</dbReference>
<evidence type="ECO:0000256" key="2">
    <source>
        <dbReference type="ARBA" id="ARBA00009477"/>
    </source>
</evidence>
<evidence type="ECO:0000256" key="5">
    <source>
        <dbReference type="SAM" id="Phobius"/>
    </source>
</evidence>
<dbReference type="Pfam" id="PF25917">
    <property type="entry name" value="BSH_RND"/>
    <property type="match status" value="1"/>
</dbReference>
<proteinExistence type="inferred from homology"/>
<organism evidence="8 9">
    <name type="scientific">Photobacterium lutimaris</name>
    <dbReference type="NCBI Taxonomy" id="388278"/>
    <lineage>
        <taxon>Bacteria</taxon>
        <taxon>Pseudomonadati</taxon>
        <taxon>Pseudomonadota</taxon>
        <taxon>Gammaproteobacteria</taxon>
        <taxon>Vibrionales</taxon>
        <taxon>Vibrionaceae</taxon>
        <taxon>Photobacterium</taxon>
    </lineage>
</organism>
<dbReference type="Gene3D" id="2.40.30.170">
    <property type="match status" value="1"/>
</dbReference>